<feature type="region of interest" description="Disordered" evidence="16">
    <location>
        <begin position="650"/>
        <end position="675"/>
    </location>
</feature>
<evidence type="ECO:0000256" key="1">
    <source>
        <dbReference type="ARBA" id="ARBA00004651"/>
    </source>
</evidence>
<dbReference type="InterPro" id="IPR024862">
    <property type="entry name" value="TRPV"/>
</dbReference>
<keyword evidence="7" id="KW-0677">Repeat</keyword>
<evidence type="ECO:0000256" key="11">
    <source>
        <dbReference type="ARBA" id="ARBA00023065"/>
    </source>
</evidence>
<keyword evidence="5" id="KW-0107">Calcium channel</keyword>
<keyword evidence="9 17" id="KW-1133">Transmembrane helix</keyword>
<keyword evidence="10 15" id="KW-0040">ANK repeat</keyword>
<dbReference type="AlphaFoldDB" id="H2SFF1"/>
<evidence type="ECO:0000256" key="3">
    <source>
        <dbReference type="ARBA" id="ARBA00022475"/>
    </source>
</evidence>
<dbReference type="InterPro" id="IPR002110">
    <property type="entry name" value="Ankyrin_rpt"/>
</dbReference>
<keyword evidence="2" id="KW-0813">Transport</keyword>
<evidence type="ECO:0000256" key="6">
    <source>
        <dbReference type="ARBA" id="ARBA00022692"/>
    </source>
</evidence>
<dbReference type="FunFam" id="1.25.40.20:FF:000018">
    <property type="entry name" value="Transient receptor potential cation channel subfamily V member 1"/>
    <property type="match status" value="1"/>
</dbReference>
<evidence type="ECO:0000256" key="4">
    <source>
        <dbReference type="ARBA" id="ARBA00022568"/>
    </source>
</evidence>
<dbReference type="GO" id="GO:0005262">
    <property type="term" value="F:calcium channel activity"/>
    <property type="evidence" value="ECO:0007669"/>
    <property type="project" value="UniProtKB-KW"/>
</dbReference>
<evidence type="ECO:0000256" key="15">
    <source>
        <dbReference type="PROSITE-ProRule" id="PRU00023"/>
    </source>
</evidence>
<dbReference type="GeneTree" id="ENSGT00940000158512"/>
<name>H2SFF1_TAKRU</name>
<dbReference type="Pfam" id="PF00520">
    <property type="entry name" value="Ion_trans"/>
    <property type="match status" value="1"/>
</dbReference>
<dbReference type="eggNOG" id="KOG3676">
    <property type="taxonomic scope" value="Eukaryota"/>
</dbReference>
<reference evidence="19" key="3">
    <citation type="submission" date="2025-09" db="UniProtKB">
        <authorList>
            <consortium name="Ensembl"/>
        </authorList>
    </citation>
    <scope>IDENTIFICATION</scope>
</reference>
<dbReference type="SUPFAM" id="SSF48403">
    <property type="entry name" value="Ankyrin repeat"/>
    <property type="match status" value="1"/>
</dbReference>
<keyword evidence="13" id="KW-0407">Ion channel</keyword>
<keyword evidence="3" id="KW-1003">Cell membrane</keyword>
<dbReference type="PRINTS" id="PR01768">
    <property type="entry name" value="TRPVRECEPTOR"/>
</dbReference>
<dbReference type="SMART" id="SM00248">
    <property type="entry name" value="ANK"/>
    <property type="match status" value="4"/>
</dbReference>
<keyword evidence="11" id="KW-0406">Ion transport</keyword>
<evidence type="ECO:0000256" key="7">
    <source>
        <dbReference type="ARBA" id="ARBA00022737"/>
    </source>
</evidence>
<dbReference type="Proteomes" id="UP000005226">
    <property type="component" value="Chromosome 11"/>
</dbReference>
<accession>H2SFF1</accession>
<keyword evidence="6 17" id="KW-0812">Transmembrane</keyword>
<feature type="transmembrane region" description="Helical" evidence="17">
    <location>
        <begin position="429"/>
        <end position="446"/>
    </location>
</feature>
<dbReference type="STRING" id="31033.ENSTRUP00000011132"/>
<comment type="subcellular location">
    <subcellularLocation>
        <location evidence="1">Cell membrane</location>
        <topology evidence="1">Multi-pass membrane protein</topology>
    </subcellularLocation>
</comment>
<evidence type="ECO:0000256" key="17">
    <source>
        <dbReference type="SAM" id="Phobius"/>
    </source>
</evidence>
<dbReference type="OMA" id="KDNENIW"/>
<dbReference type="InParanoid" id="H2SFF1"/>
<feature type="repeat" description="ANK" evidence="15">
    <location>
        <begin position="99"/>
        <end position="131"/>
    </location>
</feature>
<feature type="transmembrane region" description="Helical" evidence="17">
    <location>
        <begin position="331"/>
        <end position="352"/>
    </location>
</feature>
<feature type="transmembrane region" description="Helical" evidence="17">
    <location>
        <begin position="452"/>
        <end position="471"/>
    </location>
</feature>
<keyword evidence="20" id="KW-1185">Reference proteome</keyword>
<evidence type="ECO:0000256" key="5">
    <source>
        <dbReference type="ARBA" id="ARBA00022673"/>
    </source>
</evidence>
<protein>
    <recommendedName>
        <fullName evidence="18">Ion transport domain-containing protein</fullName>
    </recommendedName>
</protein>
<dbReference type="InterPro" id="IPR005821">
    <property type="entry name" value="Ion_trans_dom"/>
</dbReference>
<dbReference type="PROSITE" id="PS50297">
    <property type="entry name" value="ANK_REP_REGION"/>
    <property type="match status" value="1"/>
</dbReference>
<reference evidence="19 20" key="1">
    <citation type="journal article" date="2011" name="Genome Biol. Evol.">
        <title>Integration of the genetic map and genome assembly of fugu facilitates insights into distinct features of genome evolution in teleosts and mammals.</title>
        <authorList>
            <person name="Kai W."/>
            <person name="Kikuchi K."/>
            <person name="Tohari S."/>
            <person name="Chew A.K."/>
            <person name="Tay A."/>
            <person name="Fujiwara A."/>
            <person name="Hosoya S."/>
            <person name="Suetake H."/>
            <person name="Naruse K."/>
            <person name="Brenner S."/>
            <person name="Suzuki Y."/>
            <person name="Venkatesh B."/>
        </authorList>
    </citation>
    <scope>NUCLEOTIDE SEQUENCE [LARGE SCALE GENOMIC DNA]</scope>
</reference>
<dbReference type="GO" id="GO:0005886">
    <property type="term" value="C:plasma membrane"/>
    <property type="evidence" value="ECO:0007669"/>
    <property type="project" value="UniProtKB-SubCell"/>
</dbReference>
<gene>
    <name evidence="19" type="primary">LOC101079749</name>
</gene>
<evidence type="ECO:0000313" key="19">
    <source>
        <dbReference type="Ensembl" id="ENSTRUP00000011132.3"/>
    </source>
</evidence>
<evidence type="ECO:0000256" key="16">
    <source>
        <dbReference type="SAM" id="MobiDB-lite"/>
    </source>
</evidence>
<dbReference type="Pfam" id="PF12796">
    <property type="entry name" value="Ank_2"/>
    <property type="match status" value="1"/>
</dbReference>
<proteinExistence type="predicted"/>
<evidence type="ECO:0000256" key="13">
    <source>
        <dbReference type="ARBA" id="ARBA00023303"/>
    </source>
</evidence>
<dbReference type="Ensembl" id="ENSTRUT00000011192.3">
    <property type="protein sequence ID" value="ENSTRUP00000011132.3"/>
    <property type="gene ID" value="ENSTRUG00000004689.3"/>
</dbReference>
<feature type="compositionally biased region" description="Polar residues" evidence="16">
    <location>
        <begin position="695"/>
        <end position="715"/>
    </location>
</feature>
<feature type="compositionally biased region" description="Low complexity" evidence="16">
    <location>
        <begin position="658"/>
        <end position="670"/>
    </location>
</feature>
<reference evidence="19" key="2">
    <citation type="submission" date="2025-08" db="UniProtKB">
        <authorList>
            <consortium name="Ensembl"/>
        </authorList>
    </citation>
    <scope>IDENTIFICATION</scope>
</reference>
<evidence type="ECO:0000256" key="10">
    <source>
        <dbReference type="ARBA" id="ARBA00023043"/>
    </source>
</evidence>
<organism evidence="19 20">
    <name type="scientific">Takifugu rubripes</name>
    <name type="common">Japanese pufferfish</name>
    <name type="synonym">Fugu rubripes</name>
    <dbReference type="NCBI Taxonomy" id="31033"/>
    <lineage>
        <taxon>Eukaryota</taxon>
        <taxon>Metazoa</taxon>
        <taxon>Chordata</taxon>
        <taxon>Craniata</taxon>
        <taxon>Vertebrata</taxon>
        <taxon>Euteleostomi</taxon>
        <taxon>Actinopterygii</taxon>
        <taxon>Neopterygii</taxon>
        <taxon>Teleostei</taxon>
        <taxon>Neoteleostei</taxon>
        <taxon>Acanthomorphata</taxon>
        <taxon>Eupercaria</taxon>
        <taxon>Tetraodontiformes</taxon>
        <taxon>Tetradontoidea</taxon>
        <taxon>Tetraodontidae</taxon>
        <taxon>Takifugu</taxon>
    </lineage>
</organism>
<evidence type="ECO:0000256" key="9">
    <source>
        <dbReference type="ARBA" id="ARBA00022989"/>
    </source>
</evidence>
<feature type="region of interest" description="Disordered" evidence="16">
    <location>
        <begin position="687"/>
        <end position="715"/>
    </location>
</feature>
<dbReference type="HOGENOM" id="CLU_012795_1_0_1"/>
<dbReference type="InterPro" id="IPR036770">
    <property type="entry name" value="Ankyrin_rpt-contain_sf"/>
</dbReference>
<evidence type="ECO:0000313" key="20">
    <source>
        <dbReference type="Proteomes" id="UP000005226"/>
    </source>
</evidence>
<feature type="transmembrane region" description="Helical" evidence="17">
    <location>
        <begin position="549"/>
        <end position="572"/>
    </location>
</feature>
<dbReference type="PANTHER" id="PTHR10582:SF5">
    <property type="entry name" value="TRANSIENT RECEPTOR POTENTIAL CATION CHANNEL SUBFAMILY V MEMBER 2"/>
    <property type="match status" value="1"/>
</dbReference>
<comment type="catalytic activity">
    <reaction evidence="14">
        <text>Ca(2+)(in) = Ca(2+)(out)</text>
        <dbReference type="Rhea" id="RHEA:29671"/>
        <dbReference type="ChEBI" id="CHEBI:29108"/>
    </reaction>
</comment>
<evidence type="ECO:0000256" key="8">
    <source>
        <dbReference type="ARBA" id="ARBA00022837"/>
    </source>
</evidence>
<evidence type="ECO:0000256" key="14">
    <source>
        <dbReference type="ARBA" id="ARBA00036634"/>
    </source>
</evidence>
<dbReference type="PROSITE" id="PS50088">
    <property type="entry name" value="ANK_REPEAT"/>
    <property type="match status" value="1"/>
</dbReference>
<feature type="transmembrane region" description="Helical" evidence="17">
    <location>
        <begin position="492"/>
        <end position="508"/>
    </location>
</feature>
<evidence type="ECO:0000256" key="12">
    <source>
        <dbReference type="ARBA" id="ARBA00023136"/>
    </source>
</evidence>
<dbReference type="GO" id="GO:0098703">
    <property type="term" value="P:calcium ion import across plasma membrane"/>
    <property type="evidence" value="ECO:0007669"/>
    <property type="project" value="TreeGrafter"/>
</dbReference>
<evidence type="ECO:0000256" key="2">
    <source>
        <dbReference type="ARBA" id="ARBA00022448"/>
    </source>
</evidence>
<dbReference type="PANTHER" id="PTHR10582">
    <property type="entry name" value="TRANSIENT RECEPTOR POTENTIAL ION CHANNEL PROTEIN"/>
    <property type="match status" value="1"/>
</dbReference>
<dbReference type="InterPro" id="IPR008347">
    <property type="entry name" value="TrpV1-4"/>
</dbReference>
<feature type="domain" description="Ion transport" evidence="18">
    <location>
        <begin position="436"/>
        <end position="583"/>
    </location>
</feature>
<dbReference type="Gene3D" id="1.25.40.20">
    <property type="entry name" value="Ankyrin repeat-containing domain"/>
    <property type="match status" value="1"/>
</dbReference>
<sequence>MDVDNICSKTFTRERVFEAASQGNVALLEGLLKYLNIKGKRLTSPEFTDELNGKTALLKALLNLKDGKNDTVEVFLAIAERTNDLKDLINASYKDPFYKGQSALHVAIERRSFNHVKMLVENGADVQAKANGTFFQCNTGLGFYFGELPLSLAACTNQPEIVSYLMENPHRRADVTDQDSRGNTVLHTLVVIADDTTDNTDMIAGMYDQILIQHFKPETKTVQLEAIENNQGLTPLKLAARLGKIGLFRHILHREFTDERMRSLSRKFTEWVYGPVRSSLFDTSSIDTDQRNSVLEIVIFGNDIPNQPEMLQIEPLRSLLQEKWDRFASKLFLMNFLFYLAYLSIFTTVAFYRKEGQVMLKSDFPFGLNNVIGLTHDLRLTRGQNLVRQMVRAKESTFNISTNPNWQIVIFKRNPPYLKSLSLDGFSDIIFFLQATLLLLCAVLYITGCRQYVGFLVVSLALAWINVLYYSRGSRHMGIYSVMMQRMILHDLLHFLCVYGVFLFGFSTEPFTCKKPTYNDIRFTTLELFKFTIGMGDLEFTDHVQSKEVFYILLILYIVLTYILLLNMLIALMGNTVERISKDNENIWNLQRAFTILDLERTLPRCLMRKLRSGSSNMLCFTAEDKRFFRVLETNWKKWRSDLGYIQEEDPGDTMLKSQSNSQPQGSSSPFWPGSVSTNVKVCLSFRGSVENKPTPGQDSGQRSSTSAASVNREP</sequence>
<keyword evidence="12 17" id="KW-0472">Membrane</keyword>
<keyword evidence="8" id="KW-0106">Calcium</keyword>
<evidence type="ECO:0000259" key="18">
    <source>
        <dbReference type="Pfam" id="PF00520"/>
    </source>
</evidence>
<keyword evidence="4" id="KW-0109">Calcium transport</keyword>